<keyword evidence="4 6" id="KW-1133">Transmembrane helix</keyword>
<name>A0A0K6H3H2_9NEIS</name>
<dbReference type="AlphaFoldDB" id="A0A0K6H3H2"/>
<keyword evidence="9" id="KW-1185">Reference proteome</keyword>
<feature type="transmembrane region" description="Helical" evidence="6">
    <location>
        <begin position="382"/>
        <end position="405"/>
    </location>
</feature>
<feature type="transmembrane region" description="Helical" evidence="6">
    <location>
        <begin position="107"/>
        <end position="129"/>
    </location>
</feature>
<feature type="transmembrane region" description="Helical" evidence="6">
    <location>
        <begin position="53"/>
        <end position="70"/>
    </location>
</feature>
<evidence type="ECO:0000256" key="4">
    <source>
        <dbReference type="ARBA" id="ARBA00022989"/>
    </source>
</evidence>
<feature type="transmembrane region" description="Helical" evidence="6">
    <location>
        <begin position="208"/>
        <end position="231"/>
    </location>
</feature>
<dbReference type="PANTHER" id="PTHR30177">
    <property type="entry name" value="GLYCINE BETAINE/L-PROLINE TRANSPORT SYSTEM PERMEASE PROTEIN PROW"/>
    <property type="match status" value="1"/>
</dbReference>
<dbReference type="GO" id="GO:0031460">
    <property type="term" value="P:glycine betaine transport"/>
    <property type="evidence" value="ECO:0007669"/>
    <property type="project" value="TreeGrafter"/>
</dbReference>
<feature type="transmembrane region" description="Helical" evidence="6">
    <location>
        <begin position="136"/>
        <end position="156"/>
    </location>
</feature>
<evidence type="ECO:0000256" key="1">
    <source>
        <dbReference type="ARBA" id="ARBA00004651"/>
    </source>
</evidence>
<dbReference type="EMBL" id="CYHA01000005">
    <property type="protein sequence ID" value="CUA85279.1"/>
    <property type="molecule type" value="Genomic_DNA"/>
</dbReference>
<keyword evidence="3 6" id="KW-0812">Transmembrane</keyword>
<feature type="transmembrane region" description="Helical" evidence="6">
    <location>
        <begin position="311"/>
        <end position="334"/>
    </location>
</feature>
<dbReference type="Gene3D" id="1.10.3720.10">
    <property type="entry name" value="MetI-like"/>
    <property type="match status" value="1"/>
</dbReference>
<dbReference type="Pfam" id="PF00528">
    <property type="entry name" value="BPD_transp_1"/>
    <property type="match status" value="1"/>
</dbReference>
<comment type="subcellular location">
    <subcellularLocation>
        <location evidence="1 6">Cell membrane</location>
        <topology evidence="1 6">Multi-pass membrane protein</topology>
    </subcellularLocation>
</comment>
<dbReference type="PROSITE" id="PS50928">
    <property type="entry name" value="ABC_TM1"/>
    <property type="match status" value="1"/>
</dbReference>
<feature type="transmembrane region" description="Helical" evidence="6">
    <location>
        <begin position="237"/>
        <end position="257"/>
    </location>
</feature>
<keyword evidence="5 6" id="KW-0472">Membrane</keyword>
<proteinExistence type="inferred from homology"/>
<feature type="transmembrane region" description="Helical" evidence="6">
    <location>
        <begin position="269"/>
        <end position="291"/>
    </location>
</feature>
<dbReference type="Proteomes" id="UP000243535">
    <property type="component" value="Unassembled WGS sequence"/>
</dbReference>
<feature type="transmembrane region" description="Helical" evidence="6">
    <location>
        <begin position="77"/>
        <end position="95"/>
    </location>
</feature>
<dbReference type="OrthoDB" id="9801163at2"/>
<dbReference type="InterPro" id="IPR000515">
    <property type="entry name" value="MetI-like"/>
</dbReference>
<gene>
    <name evidence="8" type="ORF">Ga0061063_2347</name>
</gene>
<dbReference type="InterPro" id="IPR035906">
    <property type="entry name" value="MetI-like_sf"/>
</dbReference>
<sequence>MPRNARYNPLALVASAVALPALWLPTFVARPSRVMPIGEPVGLWQAPLAPAGWALAVLWALIAVAALLPTARGRAPLLGLLTAVLTGLLTAGVGWGSLRLHGDDPMIRIGLAGGGWLMLASCGLVWLAVRAEAGRWLWLPALAGLLAWVSVPYGGLGMVAEYRISPESYHDALLQHLRLVAAALPLTLALGLPLGIAAYRWQAAEAPVLAVAGFLQTLPSVALYGLLLPLLSLQGKTWTLSGLGAACVLIPLAVWLLCRFGPVGRWLAAALAVSGTLALLPLLGVALHNLLEYARPWQDTLHWHQPLAEHGLRGLGVAPAVTVLTLYGLLPVVVQTHLGLRAVPAAAREAARGMGMRPMEVFRLVELPLALPYLVEGLRGSLLLLVGLASLAVLVNGGGLGYYLMRGVEQAVLDMVLLGAVSVAALALAVDALLRGLVQWLTPEGVRP</sequence>
<evidence type="ECO:0000256" key="2">
    <source>
        <dbReference type="ARBA" id="ARBA00022448"/>
    </source>
</evidence>
<evidence type="ECO:0000313" key="9">
    <source>
        <dbReference type="Proteomes" id="UP000243535"/>
    </source>
</evidence>
<protein>
    <submittedName>
        <fullName evidence="8">Binding-protein-dependent transport system inner membrane component</fullName>
    </submittedName>
</protein>
<evidence type="ECO:0000313" key="8">
    <source>
        <dbReference type="EMBL" id="CUA85279.1"/>
    </source>
</evidence>
<reference evidence="9" key="1">
    <citation type="submission" date="2015-08" db="EMBL/GenBank/DDBJ databases">
        <authorList>
            <person name="Varghese N."/>
        </authorList>
    </citation>
    <scope>NUCLEOTIDE SEQUENCE [LARGE SCALE GENOMIC DNA]</scope>
    <source>
        <strain evidence="9">DSM 17901</strain>
    </source>
</reference>
<dbReference type="SUPFAM" id="SSF161098">
    <property type="entry name" value="MetI-like"/>
    <property type="match status" value="1"/>
</dbReference>
<comment type="similarity">
    <text evidence="6">Belongs to the binding-protein-dependent transport system permease family.</text>
</comment>
<feature type="transmembrane region" description="Helical" evidence="6">
    <location>
        <begin position="176"/>
        <end position="196"/>
    </location>
</feature>
<dbReference type="GO" id="GO:0005886">
    <property type="term" value="C:plasma membrane"/>
    <property type="evidence" value="ECO:0007669"/>
    <property type="project" value="UniProtKB-SubCell"/>
</dbReference>
<evidence type="ECO:0000259" key="7">
    <source>
        <dbReference type="PROSITE" id="PS50928"/>
    </source>
</evidence>
<feature type="domain" description="ABC transmembrane type-1" evidence="7">
    <location>
        <begin position="173"/>
        <end position="434"/>
    </location>
</feature>
<feature type="transmembrane region" description="Helical" evidence="6">
    <location>
        <begin position="411"/>
        <end position="434"/>
    </location>
</feature>
<keyword evidence="2 6" id="KW-0813">Transport</keyword>
<organism evidence="8 9">
    <name type="scientific">Gulbenkiania indica</name>
    <dbReference type="NCBI Taxonomy" id="375574"/>
    <lineage>
        <taxon>Bacteria</taxon>
        <taxon>Pseudomonadati</taxon>
        <taxon>Pseudomonadota</taxon>
        <taxon>Betaproteobacteria</taxon>
        <taxon>Neisseriales</taxon>
        <taxon>Chromobacteriaceae</taxon>
        <taxon>Gulbenkiania</taxon>
    </lineage>
</organism>
<dbReference type="STRING" id="375574.GCA_001418035_02132"/>
<accession>A0A0K6H3H2</accession>
<evidence type="ECO:0000256" key="5">
    <source>
        <dbReference type="ARBA" id="ARBA00023136"/>
    </source>
</evidence>
<dbReference type="PANTHER" id="PTHR30177:SF30">
    <property type="entry name" value="GLYCINE BETAINE UPTAKE SYSTEM PERMEASE PROTEIN YEHY"/>
    <property type="match status" value="1"/>
</dbReference>
<dbReference type="GO" id="GO:0055085">
    <property type="term" value="P:transmembrane transport"/>
    <property type="evidence" value="ECO:0007669"/>
    <property type="project" value="InterPro"/>
</dbReference>
<dbReference type="InterPro" id="IPR051204">
    <property type="entry name" value="ABC_transp_perm/SBD"/>
</dbReference>
<dbReference type="RefSeq" id="WP_055434238.1">
    <property type="nucleotide sequence ID" value="NZ_CYHA01000005.1"/>
</dbReference>
<evidence type="ECO:0000256" key="6">
    <source>
        <dbReference type="RuleBase" id="RU363032"/>
    </source>
</evidence>
<evidence type="ECO:0000256" key="3">
    <source>
        <dbReference type="ARBA" id="ARBA00022692"/>
    </source>
</evidence>